<dbReference type="PANTHER" id="PTHR42951:SF14">
    <property type="entry name" value="METALLO-BETA-LACTAMASE SUPERFAMILY PROTEIN"/>
    <property type="match status" value="1"/>
</dbReference>
<dbReference type="SUPFAM" id="SSF56281">
    <property type="entry name" value="Metallo-hydrolase/oxidoreductase"/>
    <property type="match status" value="1"/>
</dbReference>
<dbReference type="InterPro" id="IPR050855">
    <property type="entry name" value="NDM-1-like"/>
</dbReference>
<keyword evidence="3" id="KW-1185">Reference proteome</keyword>
<keyword evidence="2" id="KW-0378">Hydrolase</keyword>
<evidence type="ECO:0000313" key="3">
    <source>
        <dbReference type="Proteomes" id="UP000501780"/>
    </source>
</evidence>
<dbReference type="Proteomes" id="UP000501780">
    <property type="component" value="Chromosome"/>
</dbReference>
<dbReference type="InterPro" id="IPR036866">
    <property type="entry name" value="RibonucZ/Hydroxyglut_hydro"/>
</dbReference>
<dbReference type="GO" id="GO:0016787">
    <property type="term" value="F:hydrolase activity"/>
    <property type="evidence" value="ECO:0007669"/>
    <property type="project" value="UniProtKB-KW"/>
</dbReference>
<dbReference type="KEGG" id="bfc:BacF7301_00895"/>
<gene>
    <name evidence="2" type="ORF">BacF7301_00895</name>
</gene>
<dbReference type="Pfam" id="PF00753">
    <property type="entry name" value="Lactamase_B"/>
    <property type="match status" value="1"/>
</dbReference>
<dbReference type="EMBL" id="CP050831">
    <property type="protein sequence ID" value="QIU92800.1"/>
    <property type="molecule type" value="Genomic_DNA"/>
</dbReference>
<dbReference type="SMART" id="SM00849">
    <property type="entry name" value="Lactamase_B"/>
    <property type="match status" value="1"/>
</dbReference>
<dbReference type="InterPro" id="IPR001279">
    <property type="entry name" value="Metallo-B-lactamas"/>
</dbReference>
<name>A0A6H0KHE9_9BACE</name>
<accession>A0A6H0KHE9</accession>
<organism evidence="2 3">
    <name type="scientific">Bacteroides faecium</name>
    <dbReference type="NCBI Taxonomy" id="2715212"/>
    <lineage>
        <taxon>Bacteria</taxon>
        <taxon>Pseudomonadati</taxon>
        <taxon>Bacteroidota</taxon>
        <taxon>Bacteroidia</taxon>
        <taxon>Bacteroidales</taxon>
        <taxon>Bacteroidaceae</taxon>
        <taxon>Bacteroides</taxon>
    </lineage>
</organism>
<feature type="domain" description="Metallo-beta-lactamase" evidence="1">
    <location>
        <begin position="18"/>
        <end position="203"/>
    </location>
</feature>
<sequence>MYELEQIGKQSYYINCPAKIGVYKQNDKDIYLIDSGNDKEAGKKVLKLAAQNNWEIKAIINTHSNADHIGGNHYLQQQTGCPIFTNGIETAFTNYPVLEPSFLYGGYPCKELRSKFLLAKESKAVELTDNDFPEELEVIPLPGHFFDMIGLRTPDNTVFLADCISSQTTLEKYQVSFIYDVARYLDTLDKVENMQAAMFVPAHAEVTSDIRGLVALNRAKVYEIADGLLDICKKPLDGDSILQKVFEKYNLTMTIEQYVLVGSTVRSYLSWLKDGGKLTFYCQENKLLWESI</sequence>
<evidence type="ECO:0000259" key="1">
    <source>
        <dbReference type="SMART" id="SM00849"/>
    </source>
</evidence>
<dbReference type="PANTHER" id="PTHR42951">
    <property type="entry name" value="METALLO-BETA-LACTAMASE DOMAIN-CONTAINING"/>
    <property type="match status" value="1"/>
</dbReference>
<reference evidence="2 3" key="1">
    <citation type="submission" date="2020-03" db="EMBL/GenBank/DDBJ databases">
        <title>Genomic analysis of Bacteroides faecium CBA7301.</title>
        <authorList>
            <person name="Kim J."/>
            <person name="Roh S.W."/>
        </authorList>
    </citation>
    <scope>NUCLEOTIDE SEQUENCE [LARGE SCALE GENOMIC DNA]</scope>
    <source>
        <strain evidence="2 3">CBA7301</strain>
    </source>
</reference>
<dbReference type="RefSeq" id="WP_167959558.1">
    <property type="nucleotide sequence ID" value="NZ_CP050831.1"/>
</dbReference>
<protein>
    <submittedName>
        <fullName evidence="2">MBL fold metallo-hydrolase</fullName>
    </submittedName>
</protein>
<dbReference type="CDD" id="cd07743">
    <property type="entry name" value="metallo-hydrolase-like_MBL-fold"/>
    <property type="match status" value="1"/>
</dbReference>
<proteinExistence type="predicted"/>
<dbReference type="AlphaFoldDB" id="A0A6H0KHE9"/>
<evidence type="ECO:0000313" key="2">
    <source>
        <dbReference type="EMBL" id="QIU92800.1"/>
    </source>
</evidence>
<dbReference type="Gene3D" id="3.60.15.10">
    <property type="entry name" value="Ribonuclease Z/Hydroxyacylglutathione hydrolase-like"/>
    <property type="match status" value="1"/>
</dbReference>